<proteinExistence type="predicted"/>
<evidence type="ECO:0000256" key="1">
    <source>
        <dbReference type="SAM" id="MobiDB-lite"/>
    </source>
</evidence>
<dbReference type="PROSITE" id="PS51257">
    <property type="entry name" value="PROKAR_LIPOPROTEIN"/>
    <property type="match status" value="1"/>
</dbReference>
<comment type="caution">
    <text evidence="2">The sequence shown here is derived from an EMBL/GenBank/DDBJ whole genome shotgun (WGS) entry which is preliminary data.</text>
</comment>
<dbReference type="RefSeq" id="WP_352886952.1">
    <property type="nucleotide sequence ID" value="NZ_JBEPIJ010000002.1"/>
</dbReference>
<reference evidence="2 3" key="1">
    <citation type="submission" date="2024-06" db="EMBL/GenBank/DDBJ databases">
        <authorList>
            <person name="Li Z."/>
            <person name="Jiang Y."/>
        </authorList>
    </citation>
    <scope>NUCLEOTIDE SEQUENCE [LARGE SCALE GENOMIC DNA]</scope>
    <source>
        <strain evidence="2 3">HSW-8</strain>
    </source>
</reference>
<accession>A0ABV2A7C4</accession>
<name>A0ABV2A7C4_9GAMM</name>
<dbReference type="EMBL" id="JBEPIJ010000002">
    <property type="protein sequence ID" value="MES0872791.1"/>
    <property type="molecule type" value="Genomic_DNA"/>
</dbReference>
<gene>
    <name evidence="2" type="ORF">ABSH63_02015</name>
</gene>
<keyword evidence="3" id="KW-1185">Reference proteome</keyword>
<protein>
    <submittedName>
        <fullName evidence="2">Uncharacterized protein</fullName>
    </submittedName>
</protein>
<evidence type="ECO:0000313" key="2">
    <source>
        <dbReference type="EMBL" id="MES0872791.1"/>
    </source>
</evidence>
<sequence length="374" mass="38469">MRMFMTTDKRLFPRTASIAGLVLVLSACGGGGGGGGNPIPLDQPDALMESLNDKIASPNGGIEFVPNATPPAPTGDGQTPKVAAGVELTAEPGDTVSLPVSIGGAPDLSALFAKIPGASSYFQVNLGGGGGSKAARRAAKQATGGFVLTTIIGFNVTLPQNLATGGAFCFEFAAKDAAGNVSSPDVSCITVVAEKPVPMDDQPSAAQTAAALQGSWQSPCFDVSDDFDEDGTIESDEQESVREVINFVGTDQYATFFDFYAANRTCSGTAERLQAPGGTYALGNSAQPDSQGKYARAIDFVPNPDDPNFGDAVSTCYNLLRLEGSGGSIDTLLLGYPIPFAFDFEGAPEPVSGDCRSPQTRPTAVIPSLPFSRG</sequence>
<evidence type="ECO:0000313" key="3">
    <source>
        <dbReference type="Proteomes" id="UP001465331"/>
    </source>
</evidence>
<feature type="region of interest" description="Disordered" evidence="1">
    <location>
        <begin position="351"/>
        <end position="374"/>
    </location>
</feature>
<dbReference type="Proteomes" id="UP001465331">
    <property type="component" value="Unassembled WGS sequence"/>
</dbReference>
<organism evidence="2 3">
    <name type="scientific">Sinimarinibacterium thermocellulolyticum</name>
    <dbReference type="NCBI Taxonomy" id="3170016"/>
    <lineage>
        <taxon>Bacteria</taxon>
        <taxon>Pseudomonadati</taxon>
        <taxon>Pseudomonadota</taxon>
        <taxon>Gammaproteobacteria</taxon>
        <taxon>Nevskiales</taxon>
        <taxon>Nevskiaceae</taxon>
        <taxon>Sinimarinibacterium</taxon>
    </lineage>
</organism>